<evidence type="ECO:0000313" key="2">
    <source>
        <dbReference type="EMBL" id="JAD30244.1"/>
    </source>
</evidence>
<keyword evidence="1" id="KW-1133">Transmembrane helix</keyword>
<dbReference type="EMBL" id="GBRH01267651">
    <property type="protein sequence ID" value="JAD30244.1"/>
    <property type="molecule type" value="Transcribed_RNA"/>
</dbReference>
<name>A0A0A8YT50_ARUDO</name>
<protein>
    <submittedName>
        <fullName evidence="2">Uncharacterized protein</fullName>
    </submittedName>
</protein>
<dbReference type="AlphaFoldDB" id="A0A0A8YT50"/>
<organism evidence="2">
    <name type="scientific">Arundo donax</name>
    <name type="common">Giant reed</name>
    <name type="synonym">Donax arundinaceus</name>
    <dbReference type="NCBI Taxonomy" id="35708"/>
    <lineage>
        <taxon>Eukaryota</taxon>
        <taxon>Viridiplantae</taxon>
        <taxon>Streptophyta</taxon>
        <taxon>Embryophyta</taxon>
        <taxon>Tracheophyta</taxon>
        <taxon>Spermatophyta</taxon>
        <taxon>Magnoliopsida</taxon>
        <taxon>Liliopsida</taxon>
        <taxon>Poales</taxon>
        <taxon>Poaceae</taxon>
        <taxon>PACMAD clade</taxon>
        <taxon>Arundinoideae</taxon>
        <taxon>Arundineae</taxon>
        <taxon>Arundo</taxon>
    </lineage>
</organism>
<sequence length="43" mass="5197">MKHVINVPNSRFQRKTRSLVVPEHWFIAGLDWPISFFLFLIKQ</sequence>
<keyword evidence="1" id="KW-0472">Membrane</keyword>
<feature type="transmembrane region" description="Helical" evidence="1">
    <location>
        <begin position="24"/>
        <end position="41"/>
    </location>
</feature>
<reference evidence="2" key="2">
    <citation type="journal article" date="2015" name="Data Brief">
        <title>Shoot transcriptome of the giant reed, Arundo donax.</title>
        <authorList>
            <person name="Barrero R.A."/>
            <person name="Guerrero F.D."/>
            <person name="Moolhuijzen P."/>
            <person name="Goolsby J.A."/>
            <person name="Tidwell J."/>
            <person name="Bellgard S.E."/>
            <person name="Bellgard M.I."/>
        </authorList>
    </citation>
    <scope>NUCLEOTIDE SEQUENCE</scope>
    <source>
        <tissue evidence="2">Shoot tissue taken approximately 20 cm above the soil surface</tissue>
    </source>
</reference>
<evidence type="ECO:0000256" key="1">
    <source>
        <dbReference type="SAM" id="Phobius"/>
    </source>
</evidence>
<keyword evidence="1" id="KW-0812">Transmembrane</keyword>
<proteinExistence type="predicted"/>
<accession>A0A0A8YT50</accession>
<reference evidence="2" key="1">
    <citation type="submission" date="2014-09" db="EMBL/GenBank/DDBJ databases">
        <authorList>
            <person name="Magalhaes I.L.F."/>
            <person name="Oliveira U."/>
            <person name="Santos F.R."/>
            <person name="Vidigal T.H.D.A."/>
            <person name="Brescovit A.D."/>
            <person name="Santos A.J."/>
        </authorList>
    </citation>
    <scope>NUCLEOTIDE SEQUENCE</scope>
    <source>
        <tissue evidence="2">Shoot tissue taken approximately 20 cm above the soil surface</tissue>
    </source>
</reference>